<keyword evidence="6" id="KW-1185">Reference proteome</keyword>
<evidence type="ECO:0000313" key="5">
    <source>
        <dbReference type="EMBL" id="KAG7163407.1"/>
    </source>
</evidence>
<dbReference type="PANTHER" id="PTHR19303">
    <property type="entry name" value="TRANSPOSON"/>
    <property type="match status" value="1"/>
</dbReference>
<organism evidence="5 6">
    <name type="scientific">Homarus americanus</name>
    <name type="common">American lobster</name>
    <dbReference type="NCBI Taxonomy" id="6706"/>
    <lineage>
        <taxon>Eukaryota</taxon>
        <taxon>Metazoa</taxon>
        <taxon>Ecdysozoa</taxon>
        <taxon>Arthropoda</taxon>
        <taxon>Crustacea</taxon>
        <taxon>Multicrustacea</taxon>
        <taxon>Malacostraca</taxon>
        <taxon>Eumalacostraca</taxon>
        <taxon>Eucarida</taxon>
        <taxon>Decapoda</taxon>
        <taxon>Pleocyemata</taxon>
        <taxon>Astacidea</taxon>
        <taxon>Nephropoidea</taxon>
        <taxon>Nephropidae</taxon>
        <taxon>Homarus</taxon>
    </lineage>
</organism>
<evidence type="ECO:0000259" key="3">
    <source>
        <dbReference type="Pfam" id="PF03184"/>
    </source>
</evidence>
<feature type="domain" description="HTH CENPB-type" evidence="4">
    <location>
        <begin position="16"/>
        <end position="58"/>
    </location>
</feature>
<evidence type="ECO:0000256" key="1">
    <source>
        <dbReference type="ARBA" id="ARBA00004123"/>
    </source>
</evidence>
<evidence type="ECO:0000313" key="6">
    <source>
        <dbReference type="Proteomes" id="UP000747542"/>
    </source>
</evidence>
<feature type="non-terminal residue" evidence="5">
    <location>
        <position position="1"/>
    </location>
</feature>
<dbReference type="Proteomes" id="UP000747542">
    <property type="component" value="Unassembled WGS sequence"/>
</dbReference>
<dbReference type="PANTHER" id="PTHR19303:SF17">
    <property type="entry name" value="TIGGER TRANSPOSABLE ELEMENT-DERIVED PROTEIN 7"/>
    <property type="match status" value="1"/>
</dbReference>
<dbReference type="InterPro" id="IPR050863">
    <property type="entry name" value="CenT-Element_Derived"/>
</dbReference>
<dbReference type="GO" id="GO:0005634">
    <property type="term" value="C:nucleus"/>
    <property type="evidence" value="ECO:0007669"/>
    <property type="project" value="UniProtKB-SubCell"/>
</dbReference>
<dbReference type="InterPro" id="IPR009057">
    <property type="entry name" value="Homeodomain-like_sf"/>
</dbReference>
<feature type="domain" description="DDE-1" evidence="3">
    <location>
        <begin position="109"/>
        <end position="141"/>
    </location>
</feature>
<reference evidence="5" key="1">
    <citation type="journal article" date="2021" name="Sci. Adv.">
        <title>The American lobster genome reveals insights on longevity, neural, and immune adaptations.</title>
        <authorList>
            <person name="Polinski J.M."/>
            <person name="Zimin A.V."/>
            <person name="Clark K.F."/>
            <person name="Kohn A.B."/>
            <person name="Sadowski N."/>
            <person name="Timp W."/>
            <person name="Ptitsyn A."/>
            <person name="Khanna P."/>
            <person name="Romanova D.Y."/>
            <person name="Williams P."/>
            <person name="Greenwood S.J."/>
            <person name="Moroz L.L."/>
            <person name="Walt D.R."/>
            <person name="Bodnar A.G."/>
        </authorList>
    </citation>
    <scope>NUCLEOTIDE SEQUENCE</scope>
    <source>
        <strain evidence="5">GMGI-L3</strain>
    </source>
</reference>
<evidence type="ECO:0000256" key="2">
    <source>
        <dbReference type="ARBA" id="ARBA00023125"/>
    </source>
</evidence>
<dbReference type="GO" id="GO:0003677">
    <property type="term" value="F:DNA binding"/>
    <property type="evidence" value="ECO:0007669"/>
    <property type="project" value="UniProtKB-KW"/>
</dbReference>
<gene>
    <name evidence="5" type="primary">TIGD7-L36</name>
    <name evidence="5" type="ORF">Hamer_G004547</name>
</gene>
<keyword evidence="2" id="KW-0238">DNA-binding</keyword>
<evidence type="ECO:0000259" key="4">
    <source>
        <dbReference type="Pfam" id="PF03221"/>
    </source>
</evidence>
<protein>
    <submittedName>
        <fullName evidence="5">Tigger transposable element-derived protein 7-like 36</fullName>
    </submittedName>
</protein>
<dbReference type="SUPFAM" id="SSF46689">
    <property type="entry name" value="Homeodomain-like"/>
    <property type="match status" value="1"/>
</dbReference>
<dbReference type="Pfam" id="PF03221">
    <property type="entry name" value="HTH_Tnp_Tc5"/>
    <property type="match status" value="1"/>
</dbReference>
<accession>A0A8J5JSK6</accession>
<dbReference type="Pfam" id="PF03184">
    <property type="entry name" value="DDE_1"/>
    <property type="match status" value="1"/>
</dbReference>
<dbReference type="EMBL" id="JAHLQT010026473">
    <property type="protein sequence ID" value="KAG7163407.1"/>
    <property type="molecule type" value="Genomic_DNA"/>
</dbReference>
<proteinExistence type="predicted"/>
<dbReference type="InterPro" id="IPR004875">
    <property type="entry name" value="DDE_SF_endonuclease_dom"/>
</dbReference>
<comment type="subcellular location">
    <subcellularLocation>
        <location evidence="1">Nucleus</location>
    </subcellularLocation>
</comment>
<name>A0A8J5JSK6_HOMAM</name>
<dbReference type="Gene3D" id="1.10.10.60">
    <property type="entry name" value="Homeodomain-like"/>
    <property type="match status" value="1"/>
</dbReference>
<comment type="caution">
    <text evidence="5">The sequence shown here is derived from an EMBL/GenBank/DDBJ whole genome shotgun (WGS) entry which is preliminary data.</text>
</comment>
<dbReference type="InterPro" id="IPR006600">
    <property type="entry name" value="HTH_CenpB_DNA-bd_dom"/>
</dbReference>
<dbReference type="AlphaFoldDB" id="A0A8J5JSK6"/>
<sequence length="153" mass="17505">SSCVQVVQAGTCIRCHVRGVNIQNAAARLAQHLKIQGFNTSAGWLFNFRSHHCLVNRKVFGESASVDEGSVEPFRKRLVKIIEDAQLLVSQIYNADETGFFGRLHHPTPRLPVIYKGNKTAWFTHDIFQTWFHSHFVPVVIKYQMEVLEISRE</sequence>
<feature type="non-terminal residue" evidence="5">
    <location>
        <position position="153"/>
    </location>
</feature>